<feature type="chain" id="PRO_5021487849" evidence="1">
    <location>
        <begin position="24"/>
        <end position="204"/>
    </location>
</feature>
<reference evidence="3 4" key="1">
    <citation type="journal article" date="2019" name="Environ. Microbiol.">
        <title>Species interactions and distinct microbial communities in high Arctic permafrost affected cryosols are associated with the CH4 and CO2 gas fluxes.</title>
        <authorList>
            <person name="Altshuler I."/>
            <person name="Hamel J."/>
            <person name="Turney S."/>
            <person name="Magnuson E."/>
            <person name="Levesque R."/>
            <person name="Greer C."/>
            <person name="Whyte L.G."/>
        </authorList>
    </citation>
    <scope>NUCLEOTIDE SEQUENCE [LARGE SCALE GENOMIC DNA]</scope>
    <source>
        <strain evidence="3 4">S9.3B</strain>
    </source>
</reference>
<feature type="signal peptide" evidence="1">
    <location>
        <begin position="1"/>
        <end position="23"/>
    </location>
</feature>
<dbReference type="NCBIfam" id="TIGR02595">
    <property type="entry name" value="PEP_CTERM"/>
    <property type="match status" value="1"/>
</dbReference>
<dbReference type="InterPro" id="IPR013424">
    <property type="entry name" value="Ice-binding_C"/>
</dbReference>
<organism evidence="3 4">
    <name type="scientific">Muricoccus nepalensis</name>
    <dbReference type="NCBI Taxonomy" id="1854500"/>
    <lineage>
        <taxon>Bacteria</taxon>
        <taxon>Pseudomonadati</taxon>
        <taxon>Pseudomonadota</taxon>
        <taxon>Alphaproteobacteria</taxon>
        <taxon>Acetobacterales</taxon>
        <taxon>Roseomonadaceae</taxon>
        <taxon>Muricoccus</taxon>
    </lineage>
</organism>
<proteinExistence type="predicted"/>
<feature type="domain" description="Ice-binding protein C-terminal" evidence="2">
    <location>
        <begin position="178"/>
        <end position="200"/>
    </location>
</feature>
<sequence length="204" mass="20808">MRIAAAALTAVLALGALAAPAQADVIYSFTTTSATTTYTNRAPLPLSAELRIRDEAVASGSFNYTATFGQSVTQPPFPAGDINGFVSLNVQSATFTPTFSPGGLSVSLLFTEAGNIASSFIRLRGVSDEVNLNGVGGNAAGTLGSDRSECNGGADDARCSFTGFWTTSRVPGTPVVTPVPEPMSLALFGVGVAGLGLVRRKRAA</sequence>
<name>A0A502FUR6_9PROT</name>
<dbReference type="Proteomes" id="UP000317078">
    <property type="component" value="Unassembled WGS sequence"/>
</dbReference>
<evidence type="ECO:0000313" key="3">
    <source>
        <dbReference type="EMBL" id="TPG53298.1"/>
    </source>
</evidence>
<evidence type="ECO:0000256" key="1">
    <source>
        <dbReference type="SAM" id="SignalP"/>
    </source>
</evidence>
<accession>A0A502FUR6</accession>
<comment type="caution">
    <text evidence="3">The sequence shown here is derived from an EMBL/GenBank/DDBJ whole genome shotgun (WGS) entry which is preliminary data.</text>
</comment>
<protein>
    <submittedName>
        <fullName evidence="3">PEP-CTERM sorting domain-containing protein</fullName>
    </submittedName>
</protein>
<evidence type="ECO:0000313" key="4">
    <source>
        <dbReference type="Proteomes" id="UP000317078"/>
    </source>
</evidence>
<dbReference type="RefSeq" id="WP_140885001.1">
    <property type="nucleotide sequence ID" value="NZ_RCZP01000018.1"/>
</dbReference>
<dbReference type="AlphaFoldDB" id="A0A502FUR6"/>
<keyword evidence="4" id="KW-1185">Reference proteome</keyword>
<evidence type="ECO:0000259" key="2">
    <source>
        <dbReference type="Pfam" id="PF07589"/>
    </source>
</evidence>
<dbReference type="Pfam" id="PF07589">
    <property type="entry name" value="PEP-CTERM"/>
    <property type="match status" value="1"/>
</dbReference>
<gene>
    <name evidence="3" type="ORF">EAH89_17425</name>
</gene>
<dbReference type="EMBL" id="RCZP01000018">
    <property type="protein sequence ID" value="TPG53298.1"/>
    <property type="molecule type" value="Genomic_DNA"/>
</dbReference>
<keyword evidence="1" id="KW-0732">Signal</keyword>